<dbReference type="PRINTS" id="PR00420">
    <property type="entry name" value="RNGMNOXGNASE"/>
</dbReference>
<dbReference type="InterPro" id="IPR044560">
    <property type="entry name" value="MOase"/>
</dbReference>
<reference evidence="5 6" key="1">
    <citation type="journal article" date="2018" name="PLoS Genet.">
        <title>Population sequencing reveals clonal diversity and ancestral inbreeding in the grapevine cultivar Chardonnay.</title>
        <authorList>
            <person name="Roach M.J."/>
            <person name="Johnson D.L."/>
            <person name="Bohlmann J."/>
            <person name="van Vuuren H.J."/>
            <person name="Jones S.J."/>
            <person name="Pretorius I.S."/>
            <person name="Schmidt S.A."/>
            <person name="Borneman A.R."/>
        </authorList>
    </citation>
    <scope>NUCLEOTIDE SEQUENCE [LARGE SCALE GENOMIC DNA]</scope>
    <source>
        <strain evidence="6">cv. Chardonnay</strain>
        <tissue evidence="5">Leaf</tissue>
    </source>
</reference>
<dbReference type="SUPFAM" id="SSF51905">
    <property type="entry name" value="FAD/NAD(P)-binding domain"/>
    <property type="match status" value="1"/>
</dbReference>
<organism evidence="5 6">
    <name type="scientific">Vitis vinifera</name>
    <name type="common">Grape</name>
    <dbReference type="NCBI Taxonomy" id="29760"/>
    <lineage>
        <taxon>Eukaryota</taxon>
        <taxon>Viridiplantae</taxon>
        <taxon>Streptophyta</taxon>
        <taxon>Embryophyta</taxon>
        <taxon>Tracheophyta</taxon>
        <taxon>Spermatophyta</taxon>
        <taxon>Magnoliopsida</taxon>
        <taxon>eudicotyledons</taxon>
        <taxon>Gunneridae</taxon>
        <taxon>Pentapetalae</taxon>
        <taxon>rosids</taxon>
        <taxon>Vitales</taxon>
        <taxon>Vitaceae</taxon>
        <taxon>Viteae</taxon>
        <taxon>Vitis</taxon>
    </lineage>
</organism>
<dbReference type="GO" id="GO:0004497">
    <property type="term" value="F:monooxygenase activity"/>
    <property type="evidence" value="ECO:0007669"/>
    <property type="project" value="UniProtKB-KW"/>
</dbReference>
<dbReference type="PANTHER" id="PTHR45934">
    <property type="entry name" value="FAD/NAD(P)-BINDING OXIDOREDUCTASE FAMILY PROTEIN"/>
    <property type="match status" value="1"/>
</dbReference>
<gene>
    <name evidence="5" type="primary">MO3_6</name>
    <name evidence="5" type="ORF">CK203_033384</name>
</gene>
<feature type="domain" description="FAD-binding" evidence="4">
    <location>
        <begin position="8"/>
        <end position="325"/>
    </location>
</feature>
<dbReference type="GO" id="GO:0071949">
    <property type="term" value="F:FAD binding"/>
    <property type="evidence" value="ECO:0007669"/>
    <property type="project" value="InterPro"/>
</dbReference>
<dbReference type="EMBL" id="QGNW01000201">
    <property type="protein sequence ID" value="RVW85758.1"/>
    <property type="molecule type" value="Genomic_DNA"/>
</dbReference>
<keyword evidence="1" id="KW-0560">Oxidoreductase</keyword>
<dbReference type="AlphaFoldDB" id="A0A438HMT0"/>
<name>A0A438HMT0_VITVI</name>
<dbReference type="PANTHER" id="PTHR45934:SF1">
    <property type="entry name" value="OS04G0423100 PROTEIN"/>
    <property type="match status" value="1"/>
</dbReference>
<evidence type="ECO:0000256" key="2">
    <source>
        <dbReference type="ARBA" id="ARBA00023033"/>
    </source>
</evidence>
<sequence length="413" mass="44981">MERIAEEEVVIVGAGIAGLATAVALKRVGIRALVLERSDCLRATGAALTLFPNAWRALDALGVSHKLTPLYAVREKSYVTNVTTGAIQEVSLSRNNRGGPITVHRKALLESLAEELPSNSIRFSSKLISFEVKAQAQEGPYIIRLEDGTVITAKVLIGCDGVHSLVARKLGLAEAVNSGRSAVRGLAVFQEGHGLGDEVQQFLDVGIRAGMVPLNDKEIYWFLTFKSTLQGEAMARDPEQIQRQVIENFAKNFPPTYAEVVRHCDLSTLTWAPLLMRLPWHLIFGNVSKGTMTVAGDAMHPMTPDLGQGGCSALEDAVVLGRHIGNSFIDNGRLVPGAVAGAIEGYVKERRWRTTGLITGSYISGWAQLGGDGWLMKLFRDVIFYRFIFKRLVGGADYDCGKLPLLNEQNKPQ</sequence>
<dbReference type="InterPro" id="IPR002938">
    <property type="entry name" value="FAD-bd"/>
</dbReference>
<evidence type="ECO:0000313" key="6">
    <source>
        <dbReference type="Proteomes" id="UP000288805"/>
    </source>
</evidence>
<evidence type="ECO:0000313" key="5">
    <source>
        <dbReference type="EMBL" id="RVW85758.1"/>
    </source>
</evidence>
<protein>
    <submittedName>
        <fullName evidence="5">Monooxygenase 3</fullName>
    </submittedName>
</protein>
<keyword evidence="2 5" id="KW-0503">Monooxygenase</keyword>
<dbReference type="Gene3D" id="3.50.50.60">
    <property type="entry name" value="FAD/NAD(P)-binding domain"/>
    <property type="match status" value="1"/>
</dbReference>
<evidence type="ECO:0000256" key="3">
    <source>
        <dbReference type="ARBA" id="ARBA00024018"/>
    </source>
</evidence>
<dbReference type="Proteomes" id="UP000288805">
    <property type="component" value="Unassembled WGS sequence"/>
</dbReference>
<comment type="caution">
    <text evidence="5">The sequence shown here is derived from an EMBL/GenBank/DDBJ whole genome shotgun (WGS) entry which is preliminary data.</text>
</comment>
<dbReference type="Pfam" id="PF01494">
    <property type="entry name" value="FAD_binding_3"/>
    <property type="match status" value="1"/>
</dbReference>
<accession>A0A438HMT0</accession>
<proteinExistence type="inferred from homology"/>
<evidence type="ECO:0000259" key="4">
    <source>
        <dbReference type="Pfam" id="PF01494"/>
    </source>
</evidence>
<evidence type="ECO:0000256" key="1">
    <source>
        <dbReference type="ARBA" id="ARBA00023002"/>
    </source>
</evidence>
<dbReference type="InterPro" id="IPR036188">
    <property type="entry name" value="FAD/NAD-bd_sf"/>
</dbReference>
<comment type="similarity">
    <text evidence="3">Belongs to the 3-hydroxybenzoate 6-hydroxylase family.</text>
</comment>